<dbReference type="STRING" id="665126.ABB55_20595"/>
<keyword evidence="2" id="KW-1185">Reference proteome</keyword>
<dbReference type="RefSeq" id="WP_054360481.1">
    <property type="nucleotide sequence ID" value="NZ_LJYW01000001.1"/>
</dbReference>
<evidence type="ECO:0000313" key="1">
    <source>
        <dbReference type="EMBL" id="KPL54313.1"/>
    </source>
</evidence>
<name>A0A0N8GFH2_9HYPH</name>
<proteinExistence type="predicted"/>
<gene>
    <name evidence="1" type="ORF">ABB55_20595</name>
</gene>
<dbReference type="InterPro" id="IPR056238">
    <property type="entry name" value="YunG-like"/>
</dbReference>
<comment type="caution">
    <text evidence="1">The sequence shown here is derived from an EMBL/GenBank/DDBJ whole genome shotgun (WGS) entry which is preliminary data.</text>
</comment>
<dbReference type="Proteomes" id="UP000048984">
    <property type="component" value="Unassembled WGS sequence"/>
</dbReference>
<reference evidence="1 2" key="1">
    <citation type="submission" date="2015-09" db="EMBL/GenBank/DDBJ databases">
        <authorList>
            <consortium name="Swine Surveillance"/>
        </authorList>
    </citation>
    <scope>NUCLEOTIDE SEQUENCE [LARGE SCALE GENOMIC DNA]</scope>
    <source>
        <strain evidence="1 2">16</strain>
    </source>
</reference>
<evidence type="ECO:0008006" key="3">
    <source>
        <dbReference type="Google" id="ProtNLM"/>
    </source>
</evidence>
<sequence>MTFEDEMRVLTCLTEAWSAESSSQWSPHNPAAGQCGVTAALVQDRFGGRILKTRIGSSFHYYNEIAGRRIDFTESQFDEPPDPEDRPALRDEAAADGTPAQFAALTARFDAAWRRRKQGSS</sequence>
<protein>
    <recommendedName>
        <fullName evidence="3">YunG</fullName>
    </recommendedName>
</protein>
<dbReference type="EMBL" id="LJYW01000001">
    <property type="protein sequence ID" value="KPL54313.1"/>
    <property type="molecule type" value="Genomic_DNA"/>
</dbReference>
<organism evidence="1 2">
    <name type="scientific">Prosthecodimorpha hirschii</name>
    <dbReference type="NCBI Taxonomy" id="665126"/>
    <lineage>
        <taxon>Bacteria</taxon>
        <taxon>Pseudomonadati</taxon>
        <taxon>Pseudomonadota</taxon>
        <taxon>Alphaproteobacteria</taxon>
        <taxon>Hyphomicrobiales</taxon>
        <taxon>Ancalomicrobiaceae</taxon>
        <taxon>Prosthecodimorpha</taxon>
    </lineage>
</organism>
<dbReference type="Pfam" id="PF24585">
    <property type="entry name" value="YunG"/>
    <property type="match status" value="1"/>
</dbReference>
<dbReference type="AlphaFoldDB" id="A0A0N8GFH2"/>
<evidence type="ECO:0000313" key="2">
    <source>
        <dbReference type="Proteomes" id="UP000048984"/>
    </source>
</evidence>
<reference evidence="1 2" key="2">
    <citation type="submission" date="2015-10" db="EMBL/GenBank/DDBJ databases">
        <title>Draft Genome Sequence of Prosthecomicrobium hirschii ATCC 27832.</title>
        <authorList>
            <person name="Daniel J."/>
            <person name="Givan S.A."/>
            <person name="Brun Y.V."/>
            <person name="Brown P.J."/>
        </authorList>
    </citation>
    <scope>NUCLEOTIDE SEQUENCE [LARGE SCALE GENOMIC DNA]</scope>
    <source>
        <strain evidence="1 2">16</strain>
    </source>
</reference>
<accession>A0A0N8GFH2</accession>